<keyword evidence="4" id="KW-0732">Signal</keyword>
<dbReference type="SUPFAM" id="SSF48230">
    <property type="entry name" value="Chondroitin AC/alginate lyase"/>
    <property type="match status" value="1"/>
</dbReference>
<evidence type="ECO:0000256" key="8">
    <source>
        <dbReference type="ARBA" id="ARBA00023235"/>
    </source>
</evidence>
<name>A0A7D9E486_PARCT</name>
<dbReference type="GO" id="GO:0047757">
    <property type="term" value="F:chondroitin-glucuronate 5-epimerase activity"/>
    <property type="evidence" value="ECO:0007669"/>
    <property type="project" value="TreeGrafter"/>
</dbReference>
<evidence type="ECO:0000256" key="5">
    <source>
        <dbReference type="ARBA" id="ARBA00022989"/>
    </source>
</evidence>
<dbReference type="Gene3D" id="2.70.98.70">
    <property type="match status" value="1"/>
</dbReference>
<keyword evidence="7" id="KW-0325">Glycoprotein</keyword>
<protein>
    <submittedName>
        <fullName evidence="9">Uncharacterized protein</fullName>
    </submittedName>
</protein>
<comment type="caution">
    <text evidence="9">The sequence shown here is derived from an EMBL/GenBank/DDBJ whole genome shotgun (WGS) entry which is preliminary data.</text>
</comment>
<comment type="similarity">
    <text evidence="2">Belongs to the dermatan-sulfate isomerase family.</text>
</comment>
<dbReference type="AlphaFoldDB" id="A0A7D9E486"/>
<keyword evidence="5" id="KW-1133">Transmembrane helix</keyword>
<evidence type="ECO:0000256" key="3">
    <source>
        <dbReference type="ARBA" id="ARBA00022692"/>
    </source>
</evidence>
<keyword evidence="6" id="KW-0472">Membrane</keyword>
<evidence type="ECO:0000313" key="10">
    <source>
        <dbReference type="Proteomes" id="UP001152795"/>
    </source>
</evidence>
<evidence type="ECO:0000256" key="2">
    <source>
        <dbReference type="ARBA" id="ARBA00006556"/>
    </source>
</evidence>
<evidence type="ECO:0000256" key="6">
    <source>
        <dbReference type="ARBA" id="ARBA00023136"/>
    </source>
</evidence>
<dbReference type="InterPro" id="IPR008929">
    <property type="entry name" value="Chondroitin_lyas"/>
</dbReference>
<evidence type="ECO:0000256" key="4">
    <source>
        <dbReference type="ARBA" id="ARBA00022729"/>
    </source>
</evidence>
<dbReference type="GO" id="GO:0016020">
    <property type="term" value="C:membrane"/>
    <property type="evidence" value="ECO:0007669"/>
    <property type="project" value="UniProtKB-SubCell"/>
</dbReference>
<feature type="non-terminal residue" evidence="9">
    <location>
        <position position="1"/>
    </location>
</feature>
<dbReference type="EMBL" id="CACRXK020003816">
    <property type="protein sequence ID" value="CAB4000348.1"/>
    <property type="molecule type" value="Genomic_DNA"/>
</dbReference>
<reference evidence="9" key="1">
    <citation type="submission" date="2020-04" db="EMBL/GenBank/DDBJ databases">
        <authorList>
            <person name="Alioto T."/>
            <person name="Alioto T."/>
            <person name="Gomez Garrido J."/>
        </authorList>
    </citation>
    <scope>NUCLEOTIDE SEQUENCE</scope>
    <source>
        <strain evidence="9">A484AB</strain>
    </source>
</reference>
<sequence>MANINMLTMKFLYIWFQVIVLHIIHLRGEVYKSHKAINTGNLEQHYPNLYFSAKDLPKLRAQASSSHAEIYKELAKLMRDLGSGGIPPESVIVFNSKWNERYGNLLGSLAVYCALTPGDREALDVAKLFMKRFTSYDTWLVTGLEKDEIPLAHSILGYATAFDCLYSSFTLDERDRYATKLLQTGTQLFNAANKIWWGRSYVHNHVATNYMALLTAALVLKPYYPKIALAWQETSVNALNATMEFLKLVVDGSFQEGVSYGTYTMRSLTQFMFISERHFARNYRTNNWLRKHFDFLLYTIIPGFQLTVGFADSNLNWAYGPESQLEFLENYLHPDGRAKWLSNEIKSHRVNKVNYKNRHDYKSQVHTEFLFHNSSLKPKRASEVKLHVFSDWGVLTYGGGIPDPHVFLSFKCSHLHGRAINLLRPSLNFNTQRGFVPGHEQPDQGSFVFVTKDQAVITEPRYAPKYTYLQNTLMFGPSNEGCTRPYLGQLGECKMWFNFKFDSRTWGARGELVGYSRENDVIFMSGDMSQVYDKDLGLTTVYRALVMLAPSVLVVVDIVRFRADSVTSHASAFFHNSDFVFNTDAYDNDKNHCAAIGRYKMCWEHLNAKTVNISTKNNFRVTKQRHATNFVNITWKRSELLTSTAYVFHGPQYTLKHLKLSKIEDNGININLKLNSVEYSITLSTRYDDPRLRRKLLGSNGYGKVNIKSENNVSTLHLGVKMRGSSYKHFETSRLPQYSTAPILPTRKNDRPLNAVVITGLPSSGMELALELFTTNPDFITIGVPSESRVGVAEDNLDLREWTK</sequence>
<evidence type="ECO:0000313" key="9">
    <source>
        <dbReference type="EMBL" id="CAB4000348.1"/>
    </source>
</evidence>
<gene>
    <name evidence="9" type="ORF">PACLA_8A030835</name>
</gene>
<accession>A0A7D9E486</accession>
<organism evidence="9 10">
    <name type="scientific">Paramuricea clavata</name>
    <name type="common">Red gorgonian</name>
    <name type="synonym">Violescent sea-whip</name>
    <dbReference type="NCBI Taxonomy" id="317549"/>
    <lineage>
        <taxon>Eukaryota</taxon>
        <taxon>Metazoa</taxon>
        <taxon>Cnidaria</taxon>
        <taxon>Anthozoa</taxon>
        <taxon>Octocorallia</taxon>
        <taxon>Malacalcyonacea</taxon>
        <taxon>Plexauridae</taxon>
        <taxon>Paramuricea</taxon>
    </lineage>
</organism>
<evidence type="ECO:0000256" key="1">
    <source>
        <dbReference type="ARBA" id="ARBA00004141"/>
    </source>
</evidence>
<keyword evidence="8" id="KW-0413">Isomerase</keyword>
<dbReference type="OrthoDB" id="5946629at2759"/>
<dbReference type="Gene3D" id="1.50.10.100">
    <property type="entry name" value="Chondroitin AC/alginate lyase"/>
    <property type="match status" value="1"/>
</dbReference>
<dbReference type="PANTHER" id="PTHR15532">
    <property type="match status" value="1"/>
</dbReference>
<evidence type="ECO:0000256" key="7">
    <source>
        <dbReference type="ARBA" id="ARBA00023180"/>
    </source>
</evidence>
<keyword evidence="3" id="KW-0812">Transmembrane</keyword>
<dbReference type="InterPro" id="IPR052447">
    <property type="entry name" value="Dermatan-Sulfate_Isomerase"/>
</dbReference>
<keyword evidence="10" id="KW-1185">Reference proteome</keyword>
<proteinExistence type="inferred from homology"/>
<dbReference type="PANTHER" id="PTHR15532:SF5">
    <property type="entry name" value="SULFOTRANSFERASE DOMAIN-CONTAINING PROTEIN"/>
    <property type="match status" value="1"/>
</dbReference>
<dbReference type="Proteomes" id="UP001152795">
    <property type="component" value="Unassembled WGS sequence"/>
</dbReference>
<comment type="subcellular location">
    <subcellularLocation>
        <location evidence="1">Membrane</location>
        <topology evidence="1">Multi-pass membrane protein</topology>
    </subcellularLocation>
</comment>